<comment type="caution">
    <text evidence="1">The sequence shown here is derived from an EMBL/GenBank/DDBJ whole genome shotgun (WGS) entry which is preliminary data.</text>
</comment>
<organism evidence="1 2">
    <name type="scientific">Deinococcus oregonensis</name>
    <dbReference type="NCBI Taxonomy" id="1805970"/>
    <lineage>
        <taxon>Bacteria</taxon>
        <taxon>Thermotogati</taxon>
        <taxon>Deinococcota</taxon>
        <taxon>Deinococci</taxon>
        <taxon>Deinococcales</taxon>
        <taxon>Deinococcaceae</taxon>
        <taxon>Deinococcus</taxon>
    </lineage>
</organism>
<sequence length="93" mass="10560">MSDPKTDYDTGYETFMSFAQNRVVRGSQAVVSAEDLRRLINLHSAWGWTLAEFQDRAGVRFDGDTAYVTEFYWVGADETLEDVWARVQEAGKG</sequence>
<gene>
    <name evidence="1" type="ORF">ACFFLM_25125</name>
</gene>
<keyword evidence="2" id="KW-1185">Reference proteome</keyword>
<dbReference type="EMBL" id="JBHLYR010000084">
    <property type="protein sequence ID" value="MFB9995234.1"/>
    <property type="molecule type" value="Genomic_DNA"/>
</dbReference>
<accession>A0ABV6B638</accession>
<protein>
    <recommendedName>
        <fullName evidence="3">DUF4177 domain-containing protein</fullName>
    </recommendedName>
</protein>
<evidence type="ECO:0000313" key="1">
    <source>
        <dbReference type="EMBL" id="MFB9995234.1"/>
    </source>
</evidence>
<name>A0ABV6B638_9DEIO</name>
<proteinExistence type="predicted"/>
<dbReference type="RefSeq" id="WP_380016974.1">
    <property type="nucleotide sequence ID" value="NZ_JBHLYR010000084.1"/>
</dbReference>
<reference evidence="1 2" key="1">
    <citation type="submission" date="2024-09" db="EMBL/GenBank/DDBJ databases">
        <authorList>
            <person name="Sun Q."/>
            <person name="Mori K."/>
        </authorList>
    </citation>
    <scope>NUCLEOTIDE SEQUENCE [LARGE SCALE GENOMIC DNA]</scope>
    <source>
        <strain evidence="1 2">JCM 13503</strain>
    </source>
</reference>
<evidence type="ECO:0008006" key="3">
    <source>
        <dbReference type="Google" id="ProtNLM"/>
    </source>
</evidence>
<dbReference type="Proteomes" id="UP001589733">
    <property type="component" value="Unassembled WGS sequence"/>
</dbReference>
<evidence type="ECO:0000313" key="2">
    <source>
        <dbReference type="Proteomes" id="UP001589733"/>
    </source>
</evidence>